<protein>
    <recommendedName>
        <fullName evidence="5">Helicase C-terminal domain-containing protein</fullName>
    </recommendedName>
</protein>
<dbReference type="Ensembl" id="ENSPMAT00000000613.1">
    <property type="protein sequence ID" value="ENSPMAP00000000612.1"/>
    <property type="gene ID" value="ENSPMAG00000000552.1"/>
</dbReference>
<organism evidence="6">
    <name type="scientific">Petromyzon marinus</name>
    <name type="common">Sea lamprey</name>
    <dbReference type="NCBI Taxonomy" id="7757"/>
    <lineage>
        <taxon>Eukaryota</taxon>
        <taxon>Metazoa</taxon>
        <taxon>Chordata</taxon>
        <taxon>Craniata</taxon>
        <taxon>Vertebrata</taxon>
        <taxon>Cyclostomata</taxon>
        <taxon>Hyperoartia</taxon>
        <taxon>Petromyzontiformes</taxon>
        <taxon>Petromyzontidae</taxon>
        <taxon>Petromyzon</taxon>
    </lineage>
</organism>
<dbReference type="CDD" id="cd18787">
    <property type="entry name" value="SF2_C_DEAD"/>
    <property type="match status" value="1"/>
</dbReference>
<dbReference type="GO" id="GO:0005524">
    <property type="term" value="F:ATP binding"/>
    <property type="evidence" value="ECO:0007669"/>
    <property type="project" value="UniProtKB-KW"/>
</dbReference>
<dbReference type="PANTHER" id="PTHR47959:SF1">
    <property type="entry name" value="ATP-DEPENDENT RNA HELICASE DBPA"/>
    <property type="match status" value="1"/>
</dbReference>
<reference evidence="6" key="1">
    <citation type="submission" date="2025-08" db="UniProtKB">
        <authorList>
            <consortium name="Ensembl"/>
        </authorList>
    </citation>
    <scope>IDENTIFICATION</scope>
</reference>
<evidence type="ECO:0000256" key="4">
    <source>
        <dbReference type="ARBA" id="ARBA00022840"/>
    </source>
</evidence>
<evidence type="ECO:0000256" key="2">
    <source>
        <dbReference type="ARBA" id="ARBA00022801"/>
    </source>
</evidence>
<evidence type="ECO:0000313" key="6">
    <source>
        <dbReference type="Ensembl" id="ENSPMAP00000000612.1"/>
    </source>
</evidence>
<dbReference type="InterPro" id="IPR001650">
    <property type="entry name" value="Helicase_C-like"/>
</dbReference>
<evidence type="ECO:0000259" key="5">
    <source>
        <dbReference type="PROSITE" id="PS51194"/>
    </source>
</evidence>
<dbReference type="STRING" id="7757.ENSPMAP00000000612"/>
<dbReference type="Gene3D" id="3.40.50.300">
    <property type="entry name" value="P-loop containing nucleotide triphosphate hydrolases"/>
    <property type="match status" value="1"/>
</dbReference>
<evidence type="ECO:0000256" key="1">
    <source>
        <dbReference type="ARBA" id="ARBA00022741"/>
    </source>
</evidence>
<dbReference type="GO" id="GO:0016787">
    <property type="term" value="F:hydrolase activity"/>
    <property type="evidence" value="ECO:0007669"/>
    <property type="project" value="UniProtKB-KW"/>
</dbReference>
<feature type="domain" description="Helicase C-terminal" evidence="5">
    <location>
        <begin position="33"/>
        <end position="178"/>
    </location>
</feature>
<proteinExistence type="predicted"/>
<dbReference type="PANTHER" id="PTHR47959">
    <property type="entry name" value="ATP-DEPENDENT RNA HELICASE RHLE-RELATED"/>
    <property type="match status" value="1"/>
</dbReference>
<dbReference type="PROSITE" id="PS51194">
    <property type="entry name" value="HELICASE_CTER"/>
    <property type="match status" value="1"/>
</dbReference>
<keyword evidence="4" id="KW-0067">ATP-binding</keyword>
<keyword evidence="3" id="KW-0347">Helicase</keyword>
<dbReference type="InterPro" id="IPR027417">
    <property type="entry name" value="P-loop_NTPase"/>
</dbReference>
<dbReference type="InterPro" id="IPR050079">
    <property type="entry name" value="DEAD_box_RNA_helicase"/>
</dbReference>
<sequence length="235" mass="26791">GKPKVVDLTRREATAETLMESRVHCDADDKDHYLYYFLLRHPGRTMVFANSIECVKRLAGLLGALACEALPLHANMHQKQRLKNLERFAERQSCVLLTTDVAARGLDIPNVEHVIHYQLPRTSETYVHRSGRTARATREGFSLILVGPGDVPAYRKICRALRGDKELPCFPVDPHNLTAVKARVALARSIEKELYHHSRAQHHNSWFQKAADAMDIELEDDMLMGEPSRRYSARR</sequence>
<dbReference type="GO" id="GO:0003724">
    <property type="term" value="F:RNA helicase activity"/>
    <property type="evidence" value="ECO:0007669"/>
    <property type="project" value="TreeGrafter"/>
</dbReference>
<dbReference type="GeneTree" id="ENSGT00550000074847"/>
<accession>S4R5Y2</accession>
<name>S4R5Y2_PETMA</name>
<reference evidence="6" key="2">
    <citation type="submission" date="2025-09" db="UniProtKB">
        <authorList>
            <consortium name="Ensembl"/>
        </authorList>
    </citation>
    <scope>IDENTIFICATION</scope>
</reference>
<keyword evidence="1" id="KW-0547">Nucleotide-binding</keyword>
<dbReference type="GO" id="GO:0005829">
    <property type="term" value="C:cytosol"/>
    <property type="evidence" value="ECO:0007669"/>
    <property type="project" value="TreeGrafter"/>
</dbReference>
<dbReference type="SUPFAM" id="SSF52540">
    <property type="entry name" value="P-loop containing nucleoside triphosphate hydrolases"/>
    <property type="match status" value="1"/>
</dbReference>
<dbReference type="Pfam" id="PF00271">
    <property type="entry name" value="Helicase_C"/>
    <property type="match status" value="1"/>
</dbReference>
<keyword evidence="2" id="KW-0378">Hydrolase</keyword>
<dbReference type="AlphaFoldDB" id="S4R5Y2"/>
<evidence type="ECO:0000256" key="3">
    <source>
        <dbReference type="ARBA" id="ARBA00022806"/>
    </source>
</evidence>
<dbReference type="SMART" id="SM00490">
    <property type="entry name" value="HELICc"/>
    <property type="match status" value="1"/>
</dbReference>
<dbReference type="OMA" id="MESRVHC"/>
<dbReference type="HOGENOM" id="CLU_101930_0_0_1"/>